<protein>
    <submittedName>
        <fullName evidence="1">Uncharacterized protein</fullName>
    </submittedName>
</protein>
<organism evidence="1 2">
    <name type="scientific">Floccifex porci</name>
    <dbReference type="NCBI Taxonomy" id="2606629"/>
    <lineage>
        <taxon>Bacteria</taxon>
        <taxon>Bacillati</taxon>
        <taxon>Bacillota</taxon>
        <taxon>Erysipelotrichia</taxon>
        <taxon>Erysipelotrichales</taxon>
        <taxon>Erysipelotrichaceae</taxon>
        <taxon>Floccifex</taxon>
    </lineage>
</organism>
<evidence type="ECO:0000313" key="2">
    <source>
        <dbReference type="Proteomes" id="UP000470082"/>
    </source>
</evidence>
<comment type="caution">
    <text evidence="1">The sequence shown here is derived from an EMBL/GenBank/DDBJ whole genome shotgun (WGS) entry which is preliminary data.</text>
</comment>
<proteinExistence type="predicted"/>
<sequence>MEALPILILLTLCLCSIAIPFIIRSFIWNSILKKLYNGQYTKAIEQMNRSTLYKLLFSEYERNYNLLRTYISQKDVKMIKTLSTEMLHSKLNPKQAYQVASLTFFYFIEAEDASTCTDLLKYIEMSGEPEEIQYDQMLYRIIIEKKSEDIDFLKSMLEQKSDKNDQGMLQYFIGIQYLNSGNKKEASLFLNKAKNNLKGTPYHKKIKELLV</sequence>
<reference evidence="1 2" key="1">
    <citation type="submission" date="2019-08" db="EMBL/GenBank/DDBJ databases">
        <title>In-depth cultivation of the pig gut microbiome towards novel bacterial diversity and tailored functional studies.</title>
        <authorList>
            <person name="Wylensek D."/>
            <person name="Hitch T.C.A."/>
            <person name="Clavel T."/>
        </authorList>
    </citation>
    <scope>NUCLEOTIDE SEQUENCE [LARGE SCALE GENOMIC DNA]</scope>
    <source>
        <strain evidence="1 2">LKV-178-WT-2G</strain>
    </source>
</reference>
<dbReference type="RefSeq" id="WP_154460069.1">
    <property type="nucleotide sequence ID" value="NZ_JAQYTQ010000044.1"/>
</dbReference>
<evidence type="ECO:0000313" key="1">
    <source>
        <dbReference type="EMBL" id="MSS01533.1"/>
    </source>
</evidence>
<name>A0A7X2T3Z7_9FIRM</name>
<dbReference type="AlphaFoldDB" id="A0A7X2T3Z7"/>
<dbReference type="Proteomes" id="UP000470082">
    <property type="component" value="Unassembled WGS sequence"/>
</dbReference>
<accession>A0A7X2T3Z7</accession>
<gene>
    <name evidence="1" type="ORF">FYJ50_05380</name>
</gene>
<keyword evidence="2" id="KW-1185">Reference proteome</keyword>
<dbReference type="EMBL" id="VUMM01000008">
    <property type="protein sequence ID" value="MSS01533.1"/>
    <property type="molecule type" value="Genomic_DNA"/>
</dbReference>